<evidence type="ECO:0000256" key="7">
    <source>
        <dbReference type="ARBA" id="ARBA00023065"/>
    </source>
</evidence>
<accession>A0A939IRD0</accession>
<sequence>MQQPLLSLLSFSILSTLSAASHAQSARVQADKTEVIHVYAQKRQQDIHDVSVAVTVVDGEDIARQHIKDTVQLSALAPNFKASSVAGEGTTPSFNIRGVGMFDYNTSTVSPIAIYSDEVVSGGANFLATNLYDLERVEILRGPQGTLFGRNTTGGAILLMSKMPDSQFGGYISGSVAERDHQSAEGALNLPVSTDTALRFSFNHQDYQYSMDNLFPGGQDGGLRQSSMRLIVKSEWQDVTLIAKLHGDDWSGAPKPVYSAGILKDPATGERCAPSEVGTPACVDAFGFSVDSDDYWDTVADTGDKRHDTQSWGGSLNLAWHPADNLTLKSITAYKDFERFHSFDSDGPGNFIEGSLGSENDFFSQEFSLSLRTGRQYWIAGLFYLQEELWQDSDLDLFRDFRAVDALASVPAQFFYHNRLKSESLAFYSQVDHELTQSLTLTAGVRYTDDSTRYHAVSDLDVVGAFIPGLWDIEGEVADDEVSGKLALVQALDANASVYYSYSRGYKSGGYNGGFSTSEEQARNSEYSPERLDAFEVGGHFYFTQMDLNLELAAFYYNYRDQQVFVNYTTGAAPYHVLKNAGDSTIYGLEAAFSYTPTSALQLDLNLGYIPKAKLGEYREGALYVANTQLPFTSELNISGLLQYELSLGEGRLLSQLGFDYQSSFYFDQNENPYLEQEGYSLWHGRIAWLPDQNWELGLWARNLFNEEYAELMFDSIAPLSAVTQLRGEARQVGVDFTFRF</sequence>
<evidence type="ECO:0000313" key="16">
    <source>
        <dbReference type="EMBL" id="MBN7825376.1"/>
    </source>
</evidence>
<feature type="chain" id="PRO_5038103996" evidence="13">
    <location>
        <begin position="24"/>
        <end position="741"/>
    </location>
</feature>
<feature type="signal peptide" evidence="13">
    <location>
        <begin position="1"/>
        <end position="23"/>
    </location>
</feature>
<dbReference type="PANTHER" id="PTHR32552:SF81">
    <property type="entry name" value="TONB-DEPENDENT OUTER MEMBRANE RECEPTOR"/>
    <property type="match status" value="1"/>
</dbReference>
<keyword evidence="17" id="KW-1185">Reference proteome</keyword>
<dbReference type="InterPro" id="IPR012910">
    <property type="entry name" value="Plug_dom"/>
</dbReference>
<evidence type="ECO:0000256" key="3">
    <source>
        <dbReference type="ARBA" id="ARBA00022452"/>
    </source>
</evidence>
<evidence type="ECO:0000256" key="13">
    <source>
        <dbReference type="SAM" id="SignalP"/>
    </source>
</evidence>
<evidence type="ECO:0000259" key="14">
    <source>
        <dbReference type="Pfam" id="PF00593"/>
    </source>
</evidence>
<keyword evidence="6" id="KW-0408">Iron</keyword>
<dbReference type="GO" id="GO:0006826">
    <property type="term" value="P:iron ion transport"/>
    <property type="evidence" value="ECO:0007669"/>
    <property type="project" value="UniProtKB-KW"/>
</dbReference>
<feature type="domain" description="TonB-dependent receptor plug" evidence="15">
    <location>
        <begin position="48"/>
        <end position="156"/>
    </location>
</feature>
<dbReference type="SUPFAM" id="SSF56935">
    <property type="entry name" value="Porins"/>
    <property type="match status" value="1"/>
</dbReference>
<dbReference type="EMBL" id="JAFKCV010000004">
    <property type="protein sequence ID" value="MBN7825376.1"/>
    <property type="molecule type" value="Genomic_DNA"/>
</dbReference>
<feature type="domain" description="TonB-dependent receptor-like beta-barrel" evidence="14">
    <location>
        <begin position="287"/>
        <end position="704"/>
    </location>
</feature>
<dbReference type="RefSeq" id="WP_206573486.1">
    <property type="nucleotide sequence ID" value="NZ_JAFKCV010000004.1"/>
</dbReference>
<evidence type="ECO:0000256" key="8">
    <source>
        <dbReference type="ARBA" id="ARBA00023077"/>
    </source>
</evidence>
<protein>
    <submittedName>
        <fullName evidence="16">TonB-dependent receptor</fullName>
    </submittedName>
</protein>
<evidence type="ECO:0000256" key="9">
    <source>
        <dbReference type="ARBA" id="ARBA00023136"/>
    </source>
</evidence>
<keyword evidence="3 11" id="KW-1134">Transmembrane beta strand</keyword>
<evidence type="ECO:0000256" key="11">
    <source>
        <dbReference type="PROSITE-ProRule" id="PRU01360"/>
    </source>
</evidence>
<gene>
    <name evidence="16" type="ORF">J0A66_09105</name>
</gene>
<dbReference type="PROSITE" id="PS52016">
    <property type="entry name" value="TONB_DEPENDENT_REC_3"/>
    <property type="match status" value="1"/>
</dbReference>
<evidence type="ECO:0000256" key="5">
    <source>
        <dbReference type="ARBA" id="ARBA00022692"/>
    </source>
</evidence>
<dbReference type="Proteomes" id="UP000664654">
    <property type="component" value="Unassembled WGS sequence"/>
</dbReference>
<dbReference type="AlphaFoldDB" id="A0A939IRD0"/>
<dbReference type="InterPro" id="IPR036942">
    <property type="entry name" value="Beta-barrel_TonB_sf"/>
</dbReference>
<evidence type="ECO:0000256" key="12">
    <source>
        <dbReference type="RuleBase" id="RU003357"/>
    </source>
</evidence>
<evidence type="ECO:0000313" key="17">
    <source>
        <dbReference type="Proteomes" id="UP000664654"/>
    </source>
</evidence>
<keyword evidence="4" id="KW-0410">Iron transport</keyword>
<evidence type="ECO:0000256" key="2">
    <source>
        <dbReference type="ARBA" id="ARBA00022448"/>
    </source>
</evidence>
<keyword evidence="5 11" id="KW-0812">Transmembrane</keyword>
<keyword evidence="9 11" id="KW-0472">Membrane</keyword>
<evidence type="ECO:0000259" key="15">
    <source>
        <dbReference type="Pfam" id="PF07715"/>
    </source>
</evidence>
<evidence type="ECO:0000256" key="1">
    <source>
        <dbReference type="ARBA" id="ARBA00004571"/>
    </source>
</evidence>
<keyword evidence="16" id="KW-0675">Receptor</keyword>
<dbReference type="InterPro" id="IPR039426">
    <property type="entry name" value="TonB-dep_rcpt-like"/>
</dbReference>
<keyword evidence="7" id="KW-0406">Ion transport</keyword>
<dbReference type="PANTHER" id="PTHR32552">
    <property type="entry name" value="FERRICHROME IRON RECEPTOR-RELATED"/>
    <property type="match status" value="1"/>
</dbReference>
<keyword evidence="2 11" id="KW-0813">Transport</keyword>
<keyword evidence="13" id="KW-0732">Signal</keyword>
<dbReference type="Pfam" id="PF07715">
    <property type="entry name" value="Plug"/>
    <property type="match status" value="1"/>
</dbReference>
<comment type="subcellular location">
    <subcellularLocation>
        <location evidence="1 11">Cell outer membrane</location>
        <topology evidence="1 11">Multi-pass membrane protein</topology>
    </subcellularLocation>
</comment>
<evidence type="ECO:0000256" key="6">
    <source>
        <dbReference type="ARBA" id="ARBA00023004"/>
    </source>
</evidence>
<comment type="similarity">
    <text evidence="11 12">Belongs to the TonB-dependent receptor family.</text>
</comment>
<dbReference type="InterPro" id="IPR000531">
    <property type="entry name" value="Beta-barrel_TonB"/>
</dbReference>
<dbReference type="GO" id="GO:0009279">
    <property type="term" value="C:cell outer membrane"/>
    <property type="evidence" value="ECO:0007669"/>
    <property type="project" value="UniProtKB-SubCell"/>
</dbReference>
<proteinExistence type="inferred from homology"/>
<dbReference type="Pfam" id="PF00593">
    <property type="entry name" value="TonB_dep_Rec_b-barrel"/>
    <property type="match status" value="1"/>
</dbReference>
<name>A0A939IRD0_9ALTE</name>
<keyword evidence="8 12" id="KW-0798">TonB box</keyword>
<organism evidence="16 17">
    <name type="scientific">Bowmanella dokdonensis</name>
    <dbReference type="NCBI Taxonomy" id="751969"/>
    <lineage>
        <taxon>Bacteria</taxon>
        <taxon>Pseudomonadati</taxon>
        <taxon>Pseudomonadota</taxon>
        <taxon>Gammaproteobacteria</taxon>
        <taxon>Alteromonadales</taxon>
        <taxon>Alteromonadaceae</taxon>
        <taxon>Bowmanella</taxon>
    </lineage>
</organism>
<evidence type="ECO:0000256" key="10">
    <source>
        <dbReference type="ARBA" id="ARBA00023237"/>
    </source>
</evidence>
<reference evidence="16" key="1">
    <citation type="submission" date="2021-03" db="EMBL/GenBank/DDBJ databases">
        <title>novel species isolated from a fishpond in China.</title>
        <authorList>
            <person name="Lu H."/>
            <person name="Cai Z."/>
        </authorList>
    </citation>
    <scope>NUCLEOTIDE SEQUENCE</scope>
    <source>
        <strain evidence="16">JCM 30855</strain>
    </source>
</reference>
<comment type="caution">
    <text evidence="16">The sequence shown here is derived from an EMBL/GenBank/DDBJ whole genome shotgun (WGS) entry which is preliminary data.</text>
</comment>
<dbReference type="Gene3D" id="2.40.170.20">
    <property type="entry name" value="TonB-dependent receptor, beta-barrel domain"/>
    <property type="match status" value="1"/>
</dbReference>
<evidence type="ECO:0000256" key="4">
    <source>
        <dbReference type="ARBA" id="ARBA00022496"/>
    </source>
</evidence>
<keyword evidence="10 11" id="KW-0998">Cell outer membrane</keyword>